<dbReference type="Pfam" id="PF01553">
    <property type="entry name" value="Acyltransferase"/>
    <property type="match status" value="1"/>
</dbReference>
<keyword evidence="7" id="KW-1185">Reference proteome</keyword>
<feature type="domain" description="Phospholipid/glycerol acyltransferase" evidence="5">
    <location>
        <begin position="99"/>
        <end position="208"/>
    </location>
</feature>
<comment type="pathway">
    <text evidence="1">Lipid metabolism.</text>
</comment>
<dbReference type="SUPFAM" id="SSF69593">
    <property type="entry name" value="Glycerol-3-phosphate (1)-acyltransferase"/>
    <property type="match status" value="1"/>
</dbReference>
<evidence type="ECO:0000256" key="4">
    <source>
        <dbReference type="SAM" id="Phobius"/>
    </source>
</evidence>
<keyword evidence="4" id="KW-1133">Transmembrane helix</keyword>
<evidence type="ECO:0000256" key="2">
    <source>
        <dbReference type="ARBA" id="ARBA00022679"/>
    </source>
</evidence>
<gene>
    <name evidence="6" type="ORF">MAF45_06110</name>
</gene>
<dbReference type="SMART" id="SM00563">
    <property type="entry name" value="PlsC"/>
    <property type="match status" value="1"/>
</dbReference>
<comment type="caution">
    <text evidence="6">The sequence shown here is derived from an EMBL/GenBank/DDBJ whole genome shotgun (WGS) entry which is preliminary data.</text>
</comment>
<evidence type="ECO:0000256" key="3">
    <source>
        <dbReference type="ARBA" id="ARBA00023315"/>
    </source>
</evidence>
<dbReference type="EMBL" id="JAKNCT010000006">
    <property type="protein sequence ID" value="MCG5031020.1"/>
    <property type="molecule type" value="Genomic_DNA"/>
</dbReference>
<keyword evidence="4" id="KW-0472">Membrane</keyword>
<keyword evidence="2" id="KW-0808">Transferase</keyword>
<dbReference type="InterPro" id="IPR002123">
    <property type="entry name" value="Plipid/glycerol_acylTrfase"/>
</dbReference>
<proteinExistence type="predicted"/>
<evidence type="ECO:0000259" key="5">
    <source>
        <dbReference type="SMART" id="SM00563"/>
    </source>
</evidence>
<name>A0ABS9MS10_9BURK</name>
<evidence type="ECO:0000313" key="7">
    <source>
        <dbReference type="Proteomes" id="UP001297600"/>
    </source>
</evidence>
<organism evidence="6 7">
    <name type="scientific">Mesosutterella porci</name>
    <dbReference type="NCBI Taxonomy" id="2915351"/>
    <lineage>
        <taxon>Bacteria</taxon>
        <taxon>Pseudomonadati</taxon>
        <taxon>Pseudomonadota</taxon>
        <taxon>Betaproteobacteria</taxon>
        <taxon>Burkholderiales</taxon>
        <taxon>Sutterellaceae</taxon>
        <taxon>Mesosutterella</taxon>
    </lineage>
</organism>
<reference evidence="6 7" key="1">
    <citation type="submission" date="2022-02" db="EMBL/GenBank/DDBJ databases">
        <title>Mesosutterella porci, a novel member of the family Sutterellaceae from pig feces.</title>
        <authorList>
            <person name="Wylensek D."/>
            <person name="Clavel T."/>
        </authorList>
    </citation>
    <scope>NUCLEOTIDE SEQUENCE [LARGE SCALE GENOMIC DNA]</scope>
    <source>
        <strain evidence="7">oilRF-744-wt-GAM-9</strain>
    </source>
</reference>
<keyword evidence="3 6" id="KW-0012">Acyltransferase</keyword>
<dbReference type="GO" id="GO:0016746">
    <property type="term" value="F:acyltransferase activity"/>
    <property type="evidence" value="ECO:0007669"/>
    <property type="project" value="UniProtKB-KW"/>
</dbReference>
<sequence>MTSARLKLPRRPRDSFAALQLRRIATGFGWAVFGLGGLLLSLTWFRWLCWSEPDAQRRMMRARRTIGASFRLYLRLLRRLRVLDLDTSELRALPRSRGAVIVSNHPTLLDYVFIASEMPETDCIVKEALAHNFFLKGVVCAAGYLYNSEDPERLLQECEERLRAGGTVLVFPEGTRTRPGAVMKFRRGAAQIALRSGGLIQAINIQCSESWLAKGEPWYRIPSSRPVIRLVPAGTIDPRRCWDGSPDSIPAAARALTLEIARRLS</sequence>
<dbReference type="PANTHER" id="PTHR10434:SF66">
    <property type="entry name" value="PHOSPHOLIPID_GLYCEROL ACYLTRANSFERASE DOMAIN-CONTAINING PROTEIN"/>
    <property type="match status" value="1"/>
</dbReference>
<feature type="transmembrane region" description="Helical" evidence="4">
    <location>
        <begin position="21"/>
        <end position="47"/>
    </location>
</feature>
<evidence type="ECO:0000256" key="1">
    <source>
        <dbReference type="ARBA" id="ARBA00005189"/>
    </source>
</evidence>
<protein>
    <submittedName>
        <fullName evidence="6">1-acyl-sn-glycerol-3-phosphate acyltransferase</fullName>
    </submittedName>
</protein>
<dbReference type="Proteomes" id="UP001297600">
    <property type="component" value="Unassembled WGS sequence"/>
</dbReference>
<dbReference type="CDD" id="cd07989">
    <property type="entry name" value="LPLAT_AGPAT-like"/>
    <property type="match status" value="1"/>
</dbReference>
<dbReference type="PANTHER" id="PTHR10434">
    <property type="entry name" value="1-ACYL-SN-GLYCEROL-3-PHOSPHATE ACYLTRANSFERASE"/>
    <property type="match status" value="1"/>
</dbReference>
<accession>A0ABS9MS10</accession>
<keyword evidence="4" id="KW-0812">Transmembrane</keyword>
<dbReference type="RefSeq" id="WP_237978673.1">
    <property type="nucleotide sequence ID" value="NZ_JAKNCT010000006.1"/>
</dbReference>
<evidence type="ECO:0000313" key="6">
    <source>
        <dbReference type="EMBL" id="MCG5031020.1"/>
    </source>
</evidence>